<dbReference type="InterPro" id="IPR001374">
    <property type="entry name" value="R3H_dom"/>
</dbReference>
<comment type="caution">
    <text evidence="2">The sequence shown here is derived from an EMBL/GenBank/DDBJ whole genome shotgun (WGS) entry which is preliminary data.</text>
</comment>
<dbReference type="Gene3D" id="3.30.300.20">
    <property type="match status" value="1"/>
</dbReference>
<dbReference type="SUPFAM" id="SSF82708">
    <property type="entry name" value="R3H domain"/>
    <property type="match status" value="1"/>
</dbReference>
<dbReference type="InterPro" id="IPR036867">
    <property type="entry name" value="R3H_dom_sf"/>
</dbReference>
<dbReference type="CDD" id="cd02644">
    <property type="entry name" value="R3H_jag"/>
    <property type="match status" value="1"/>
</dbReference>
<protein>
    <recommendedName>
        <fullName evidence="1">R3H domain-containing protein</fullName>
    </recommendedName>
</protein>
<accession>A0A7X9DKN6</accession>
<evidence type="ECO:0000313" key="3">
    <source>
        <dbReference type="Proteomes" id="UP000526033"/>
    </source>
</evidence>
<dbReference type="InterPro" id="IPR039247">
    <property type="entry name" value="KhpB"/>
</dbReference>
<proteinExistence type="predicted"/>
<dbReference type="Pfam" id="PF01424">
    <property type="entry name" value="R3H"/>
    <property type="match status" value="1"/>
</dbReference>
<dbReference type="Proteomes" id="UP000526033">
    <property type="component" value="Unassembled WGS sequence"/>
</dbReference>
<dbReference type="PANTHER" id="PTHR35800:SF1">
    <property type="entry name" value="RNA-BINDING PROTEIN KHPB"/>
    <property type="match status" value="1"/>
</dbReference>
<name>A0A7X9DKN6_UNCKA</name>
<organism evidence="2 3">
    <name type="scientific">candidate division WWE3 bacterium</name>
    <dbReference type="NCBI Taxonomy" id="2053526"/>
    <lineage>
        <taxon>Bacteria</taxon>
        <taxon>Katanobacteria</taxon>
    </lineage>
</organism>
<dbReference type="CDD" id="cd02414">
    <property type="entry name" value="KH-II_Jag"/>
    <property type="match status" value="1"/>
</dbReference>
<dbReference type="Gene3D" id="3.30.1370.50">
    <property type="entry name" value="R3H-like domain"/>
    <property type="match status" value="1"/>
</dbReference>
<dbReference type="PANTHER" id="PTHR35800">
    <property type="entry name" value="PROTEIN JAG"/>
    <property type="match status" value="1"/>
</dbReference>
<reference evidence="2 3" key="1">
    <citation type="journal article" date="2020" name="Biotechnol. Biofuels">
        <title>New insights from the biogas microbiome by comprehensive genome-resolved metagenomics of nearly 1600 species originating from multiple anaerobic digesters.</title>
        <authorList>
            <person name="Campanaro S."/>
            <person name="Treu L."/>
            <person name="Rodriguez-R L.M."/>
            <person name="Kovalovszki A."/>
            <person name="Ziels R.M."/>
            <person name="Maus I."/>
            <person name="Zhu X."/>
            <person name="Kougias P.G."/>
            <person name="Basile A."/>
            <person name="Luo G."/>
            <person name="Schluter A."/>
            <person name="Konstantinidis K.T."/>
            <person name="Angelidaki I."/>
        </authorList>
    </citation>
    <scope>NUCLEOTIDE SEQUENCE [LARGE SCALE GENOMIC DNA]</scope>
    <source>
        <strain evidence="2">AS27yjCOA_165</strain>
    </source>
</reference>
<sequence>MDKKDILKKSLKDILDFIGVKNDFSIDHGEENVMKVVIYGENLNYLIGFRGQSLDALQTLLGQILHNKTGEWTPVIVDINDYKDKRTDKLHDMAKVFIDKVRFFQSDYELPPMKSWERKKIHELVSEYDDVVSESTGEGLNRRIVIKPKSRKTN</sequence>
<dbReference type="InterPro" id="IPR015946">
    <property type="entry name" value="KH_dom-like_a/b"/>
</dbReference>
<feature type="domain" description="R3H" evidence="1">
    <location>
        <begin position="84"/>
        <end position="150"/>
    </location>
</feature>
<evidence type="ECO:0000259" key="1">
    <source>
        <dbReference type="PROSITE" id="PS51061"/>
    </source>
</evidence>
<dbReference type="PROSITE" id="PS51061">
    <property type="entry name" value="R3H"/>
    <property type="match status" value="1"/>
</dbReference>
<dbReference type="SMART" id="SM00393">
    <property type="entry name" value="R3H"/>
    <property type="match status" value="1"/>
</dbReference>
<dbReference type="GO" id="GO:0003723">
    <property type="term" value="F:RNA binding"/>
    <property type="evidence" value="ECO:0007669"/>
    <property type="project" value="InterPro"/>
</dbReference>
<dbReference type="InterPro" id="IPR034079">
    <property type="entry name" value="R3H_KhpB"/>
</dbReference>
<dbReference type="AlphaFoldDB" id="A0A7X9DKN6"/>
<evidence type="ECO:0000313" key="2">
    <source>
        <dbReference type="EMBL" id="NMB70241.1"/>
    </source>
</evidence>
<dbReference type="EMBL" id="JAAZNL010000045">
    <property type="protein sequence ID" value="NMB70241.1"/>
    <property type="molecule type" value="Genomic_DNA"/>
</dbReference>
<gene>
    <name evidence="2" type="ORF">GYA27_03520</name>
</gene>
<dbReference type="InterPro" id="IPR038008">
    <property type="entry name" value="Jag_KH"/>
</dbReference>